<feature type="region of interest" description="Disordered" evidence="10">
    <location>
        <begin position="762"/>
        <end position="809"/>
    </location>
</feature>
<dbReference type="Gene3D" id="2.60.40.4100">
    <property type="entry name" value="Zona pellucida, ZP-C domain"/>
    <property type="match status" value="1"/>
</dbReference>
<feature type="domain" description="ZP" evidence="13">
    <location>
        <begin position="446"/>
        <end position="739"/>
    </location>
</feature>
<evidence type="ECO:0000256" key="9">
    <source>
        <dbReference type="ARBA" id="ARBA00023180"/>
    </source>
</evidence>
<keyword evidence="7 11" id="KW-0472">Membrane</keyword>
<dbReference type="PROSITE" id="PS51034">
    <property type="entry name" value="ZP_2"/>
    <property type="match status" value="1"/>
</dbReference>
<dbReference type="InterPro" id="IPR042235">
    <property type="entry name" value="ZP-C_dom"/>
</dbReference>
<dbReference type="Pfam" id="PF26060">
    <property type="entry name" value="TGFBR3_N"/>
    <property type="match status" value="2"/>
</dbReference>
<proteinExistence type="predicted"/>
<comment type="caution">
    <text evidence="14">The sequence shown here is derived from an EMBL/GenBank/DDBJ whole genome shotgun (WGS) entry which is preliminary data.</text>
</comment>
<sequence length="872" mass="96630">MMPYIDIFLLGLAIGLCCFSGKREGALTSEHEIHLRGSVKGEKEGAGRGWEEGRRGREGKGEKEGEGGGEGERGYSHASACNIVDPFSTDVISAYYATEIKGRGCTSNATNAKSQEVHAINLLNVGPVFRNDVAEVNLFIKSRKGDVLWKPVIFILNSQQPVRWRIRTAIFSPENKKHIFVVPRFSMVKLVKKKRRRQIRKVDAIPSDSQELINWIDQKYGTVTSFTEVKRGNRMNLLVGVEKDAPVECELQDNPSELNAVAKYEQPQFLSGCDTNQAKNPISRLAYIIELDRAHIQPNANMDVEVELDIRSTSKKSAETNFILVLKSPKDVTWKVKTCKLKGYIDVVATGFVDMKEIRMDTVGVRTEDITVSQNALIKWVSDFIGDVGMYAHVGLANKIKLVLPDNGPSSDKSQGGRKEEAVSRINPFLNPARTKSLIKTALHASCSPDGSLVVALRKSLIKKYFGLHRNQISLLHRTCQATENKTDLYIPFDSQSCGTGTKKLPQKVVYANSLVIHPSPLDSDLAEEGSADSELGGQDEEMLDGSGSGSPTPPIMYIDDEDYKATGNIVVEFECEAQITADVTTVRTMRNPNKTYVQPDSDIEFQMDLYRSKFFLDPNYQFPMSVAADGKVYVKVSIHADTSLDVVVQDCWLMPSVDHLDKKDAILLIKNGCREHSSVQWESRHAVLQGLTQTKKFSFQAIGSFPFSFLRCQLTVCRKWENQKYAHAPECQTQEEFCTAGTYPFKRRVPSQQIVRGPMYATESKSIDRGEQKSQKPVEKDPESSINIRTRAPPDKGHPSGQSSRTSNQTIIVEGLDSGTVVGIAFAAFIIGVLLMAALWCPMKHAVVSRSGVDGSGETTPMSTAPLQINS</sequence>
<protein>
    <recommendedName>
        <fullName evidence="13">ZP domain-containing protein</fullName>
    </recommendedName>
</protein>
<keyword evidence="2" id="KW-1003">Cell membrane</keyword>
<dbReference type="SMART" id="SM00241">
    <property type="entry name" value="ZP"/>
    <property type="match status" value="1"/>
</dbReference>
<keyword evidence="4 11" id="KW-0812">Transmembrane</keyword>
<keyword evidence="6 11" id="KW-1133">Transmembrane helix</keyword>
<evidence type="ECO:0000256" key="4">
    <source>
        <dbReference type="ARBA" id="ARBA00022692"/>
    </source>
</evidence>
<gene>
    <name evidence="14" type="ORF">FSP39_004286</name>
</gene>
<keyword evidence="9" id="KW-0325">Glycoprotein</keyword>
<evidence type="ECO:0000259" key="13">
    <source>
        <dbReference type="PROSITE" id="PS51034"/>
    </source>
</evidence>
<keyword evidence="8" id="KW-1015">Disulfide bond</keyword>
<dbReference type="Gene3D" id="2.60.40.3210">
    <property type="entry name" value="Zona pellucida, ZP-N domain"/>
    <property type="match status" value="1"/>
</dbReference>
<dbReference type="InterPro" id="IPR058899">
    <property type="entry name" value="TGFBR3/Endoglin-like_N"/>
</dbReference>
<organism evidence="14 15">
    <name type="scientific">Pinctada imbricata</name>
    <name type="common">Atlantic pearl-oyster</name>
    <name type="synonym">Pinctada martensii</name>
    <dbReference type="NCBI Taxonomy" id="66713"/>
    <lineage>
        <taxon>Eukaryota</taxon>
        <taxon>Metazoa</taxon>
        <taxon>Spiralia</taxon>
        <taxon>Lophotrochozoa</taxon>
        <taxon>Mollusca</taxon>
        <taxon>Bivalvia</taxon>
        <taxon>Autobranchia</taxon>
        <taxon>Pteriomorphia</taxon>
        <taxon>Pterioida</taxon>
        <taxon>Pterioidea</taxon>
        <taxon>Pteriidae</taxon>
        <taxon>Pinctada</taxon>
    </lineage>
</organism>
<dbReference type="InterPro" id="IPR001507">
    <property type="entry name" value="ZP_dom"/>
</dbReference>
<evidence type="ECO:0000256" key="2">
    <source>
        <dbReference type="ARBA" id="ARBA00022475"/>
    </source>
</evidence>
<dbReference type="PANTHER" id="PTHR14002:SF45">
    <property type="entry name" value="ZP DOMAIN-CONTAINING PROTEIN"/>
    <property type="match status" value="1"/>
</dbReference>
<feature type="chain" id="PRO_5041709909" description="ZP domain-containing protein" evidence="12">
    <location>
        <begin position="18"/>
        <end position="872"/>
    </location>
</feature>
<feature type="compositionally biased region" description="Acidic residues" evidence="10">
    <location>
        <begin position="525"/>
        <end position="544"/>
    </location>
</feature>
<feature type="compositionally biased region" description="Polar residues" evidence="10">
    <location>
        <begin position="858"/>
        <end position="872"/>
    </location>
</feature>
<evidence type="ECO:0000256" key="8">
    <source>
        <dbReference type="ARBA" id="ARBA00023157"/>
    </source>
</evidence>
<feature type="region of interest" description="Disordered" evidence="10">
    <location>
        <begin position="853"/>
        <end position="872"/>
    </location>
</feature>
<feature type="region of interest" description="Disordered" evidence="10">
    <location>
        <begin position="38"/>
        <end position="74"/>
    </location>
</feature>
<accession>A0AA88XK74</accession>
<keyword evidence="5 12" id="KW-0732">Signal</keyword>
<dbReference type="InterPro" id="IPR055355">
    <property type="entry name" value="ZP-C"/>
</dbReference>
<comment type="subcellular location">
    <subcellularLocation>
        <location evidence="1">Cell membrane</location>
        <topology evidence="1">Single-pass type I membrane protein</topology>
    </subcellularLocation>
</comment>
<reference evidence="14" key="1">
    <citation type="submission" date="2019-08" db="EMBL/GenBank/DDBJ databases">
        <title>The improved chromosome-level genome for the pearl oyster Pinctada fucata martensii using PacBio sequencing and Hi-C.</title>
        <authorList>
            <person name="Zheng Z."/>
        </authorList>
    </citation>
    <scope>NUCLEOTIDE SEQUENCE</scope>
    <source>
        <strain evidence="14">ZZ-2019</strain>
        <tissue evidence="14">Adductor muscle</tissue>
    </source>
</reference>
<evidence type="ECO:0000313" key="15">
    <source>
        <dbReference type="Proteomes" id="UP001186944"/>
    </source>
</evidence>
<feature type="transmembrane region" description="Helical" evidence="11">
    <location>
        <begin position="822"/>
        <end position="842"/>
    </location>
</feature>
<feature type="signal peptide" evidence="12">
    <location>
        <begin position="1"/>
        <end position="17"/>
    </location>
</feature>
<dbReference type="Proteomes" id="UP001186944">
    <property type="component" value="Unassembled WGS sequence"/>
</dbReference>
<evidence type="ECO:0000256" key="5">
    <source>
        <dbReference type="ARBA" id="ARBA00022729"/>
    </source>
</evidence>
<evidence type="ECO:0000256" key="10">
    <source>
        <dbReference type="SAM" id="MobiDB-lite"/>
    </source>
</evidence>
<dbReference type="EMBL" id="VSWD01000011">
    <property type="protein sequence ID" value="KAK3087289.1"/>
    <property type="molecule type" value="Genomic_DNA"/>
</dbReference>
<name>A0AA88XK74_PINIB</name>
<keyword evidence="3" id="KW-0597">Phosphoprotein</keyword>
<evidence type="ECO:0000256" key="7">
    <source>
        <dbReference type="ARBA" id="ARBA00023136"/>
    </source>
</evidence>
<dbReference type="InterPro" id="IPR055356">
    <property type="entry name" value="ZP-N"/>
</dbReference>
<keyword evidence="15" id="KW-1185">Reference proteome</keyword>
<evidence type="ECO:0000256" key="6">
    <source>
        <dbReference type="ARBA" id="ARBA00022989"/>
    </source>
</evidence>
<dbReference type="Pfam" id="PF00100">
    <property type="entry name" value="Zona_pellucida"/>
    <property type="match status" value="1"/>
</dbReference>
<evidence type="ECO:0000256" key="12">
    <source>
        <dbReference type="SAM" id="SignalP"/>
    </source>
</evidence>
<feature type="region of interest" description="Disordered" evidence="10">
    <location>
        <begin position="521"/>
        <end position="554"/>
    </location>
</feature>
<evidence type="ECO:0000256" key="3">
    <source>
        <dbReference type="ARBA" id="ARBA00022553"/>
    </source>
</evidence>
<dbReference type="AlphaFoldDB" id="A0AA88XK74"/>
<evidence type="ECO:0000256" key="11">
    <source>
        <dbReference type="SAM" id="Phobius"/>
    </source>
</evidence>
<evidence type="ECO:0000256" key="1">
    <source>
        <dbReference type="ARBA" id="ARBA00004251"/>
    </source>
</evidence>
<feature type="compositionally biased region" description="Basic and acidic residues" evidence="10">
    <location>
        <begin position="766"/>
        <end position="784"/>
    </location>
</feature>
<dbReference type="PANTHER" id="PTHR14002">
    <property type="entry name" value="ENDOGLIN/TGF-BETA RECEPTOR TYPE III"/>
    <property type="match status" value="1"/>
</dbReference>
<dbReference type="Pfam" id="PF23344">
    <property type="entry name" value="ZP-N"/>
    <property type="match status" value="1"/>
</dbReference>
<evidence type="ECO:0000313" key="14">
    <source>
        <dbReference type="EMBL" id="KAK3087289.1"/>
    </source>
</evidence>